<dbReference type="RefSeq" id="WP_205096503.1">
    <property type="nucleotide sequence ID" value="NZ_JACLYZ010000053.1"/>
</dbReference>
<comment type="caution">
    <text evidence="1">The sequence shown here is derived from an EMBL/GenBank/DDBJ whole genome shotgun (WGS) entry which is preliminary data.</text>
</comment>
<dbReference type="EMBL" id="JACLYZ010000053">
    <property type="protein sequence ID" value="MBM6736340.1"/>
    <property type="molecule type" value="Genomic_DNA"/>
</dbReference>
<gene>
    <name evidence="1" type="ORF">H7U35_14155</name>
</gene>
<organism evidence="1 2">
    <name type="scientific">Mediterranea massiliensis</name>
    <dbReference type="NCBI Taxonomy" id="1841865"/>
    <lineage>
        <taxon>Bacteria</taxon>
        <taxon>Pseudomonadati</taxon>
        <taxon>Bacteroidota</taxon>
        <taxon>Bacteroidia</taxon>
        <taxon>Bacteroidales</taxon>
        <taxon>Bacteroidaceae</taxon>
        <taxon>Mediterranea</taxon>
    </lineage>
</organism>
<sequence>MQIDIFPVSNKVNLSLISYLSRLNMGLCIINHRGRYYDNMFIKVAANLCLSFQKSIWAFATLVTKKKNFWTYDYGINWTPQWDNNIIFPLSQIDFEDYFFPAPNNTYLYLKSIYGYYMKLPDRIEQHGVIEYRVWD</sequence>
<evidence type="ECO:0000313" key="2">
    <source>
        <dbReference type="Proteomes" id="UP000766986"/>
    </source>
</evidence>
<accession>A0ABS2E3Y7</accession>
<keyword evidence="2" id="KW-1185">Reference proteome</keyword>
<proteinExistence type="predicted"/>
<protein>
    <submittedName>
        <fullName evidence="1">Uncharacterized protein</fullName>
    </submittedName>
</protein>
<dbReference type="Proteomes" id="UP000766986">
    <property type="component" value="Unassembled WGS sequence"/>
</dbReference>
<name>A0ABS2E3Y7_9BACT</name>
<reference evidence="1 2" key="1">
    <citation type="journal article" date="2021" name="Sci. Rep.">
        <title>The distribution of antibiotic resistance genes in chicken gut microbiota commensals.</title>
        <authorList>
            <person name="Juricova H."/>
            <person name="Matiasovicova J."/>
            <person name="Kubasova T."/>
            <person name="Cejkova D."/>
            <person name="Rychlik I."/>
        </authorList>
    </citation>
    <scope>NUCLEOTIDE SEQUENCE [LARGE SCALE GENOMIC DNA]</scope>
    <source>
        <strain evidence="1 2">An772</strain>
    </source>
</reference>
<evidence type="ECO:0000313" key="1">
    <source>
        <dbReference type="EMBL" id="MBM6736340.1"/>
    </source>
</evidence>